<evidence type="ECO:0000313" key="2">
    <source>
        <dbReference type="Proteomes" id="UP000287171"/>
    </source>
</evidence>
<dbReference type="EMBL" id="BIFT01000003">
    <property type="protein sequence ID" value="GCE32011.1"/>
    <property type="molecule type" value="Genomic_DNA"/>
</dbReference>
<organism evidence="1 2">
    <name type="scientific">Dictyobacter alpinus</name>
    <dbReference type="NCBI Taxonomy" id="2014873"/>
    <lineage>
        <taxon>Bacteria</taxon>
        <taxon>Bacillati</taxon>
        <taxon>Chloroflexota</taxon>
        <taxon>Ktedonobacteria</taxon>
        <taxon>Ktedonobacterales</taxon>
        <taxon>Dictyobacteraceae</taxon>
        <taxon>Dictyobacter</taxon>
    </lineage>
</organism>
<evidence type="ECO:0000313" key="1">
    <source>
        <dbReference type="EMBL" id="GCE32011.1"/>
    </source>
</evidence>
<keyword evidence="2" id="KW-1185">Reference proteome</keyword>
<name>A0A402BKZ4_9CHLR</name>
<dbReference type="RefSeq" id="WP_126632029.1">
    <property type="nucleotide sequence ID" value="NZ_BIFT01000003.1"/>
</dbReference>
<proteinExistence type="predicted"/>
<gene>
    <name evidence="1" type="ORF">KDA_74950</name>
</gene>
<reference evidence="2" key="1">
    <citation type="submission" date="2018-12" db="EMBL/GenBank/DDBJ databases">
        <title>Tengunoibacter tsumagoiensis gen. nov., sp. nov., Dictyobacter kobayashii sp. nov., D. alpinus sp. nov., and D. joshuensis sp. nov. and description of Dictyobacteraceae fam. nov. within the order Ktedonobacterales isolated from Tengu-no-mugimeshi.</title>
        <authorList>
            <person name="Wang C.M."/>
            <person name="Zheng Y."/>
            <person name="Sakai Y."/>
            <person name="Toyoda A."/>
            <person name="Minakuchi Y."/>
            <person name="Abe K."/>
            <person name="Yokota A."/>
            <person name="Yabe S."/>
        </authorList>
    </citation>
    <scope>NUCLEOTIDE SEQUENCE [LARGE SCALE GENOMIC DNA]</scope>
    <source>
        <strain evidence="2">Uno16</strain>
    </source>
</reference>
<accession>A0A402BKZ4</accession>
<dbReference type="AlphaFoldDB" id="A0A402BKZ4"/>
<dbReference type="Proteomes" id="UP000287171">
    <property type="component" value="Unassembled WGS sequence"/>
</dbReference>
<protein>
    <submittedName>
        <fullName evidence="1">Uncharacterized protein</fullName>
    </submittedName>
</protein>
<sequence length="172" mass="19405">MAKVKLQNQEFEIPQELTALDERVVAEKGEEEAKKQRDINLKRWLSQVSPAATNATLNWSEESKLDGSKETVIRVTPQLGTKGGREIDALIGDLCAIPQRIHPVMELTFELKLLQISGQFIGREALPRLLSYQSRINHALEYENSDERIVSEICRKLQDAQAAPSPWVPLGF</sequence>
<comment type="caution">
    <text evidence="1">The sequence shown here is derived from an EMBL/GenBank/DDBJ whole genome shotgun (WGS) entry which is preliminary data.</text>
</comment>